<keyword evidence="2" id="KW-0808">Transferase</keyword>
<comment type="caution">
    <text evidence="2">The sequence shown here is derived from an EMBL/GenBank/DDBJ whole genome shotgun (WGS) entry which is preliminary data.</text>
</comment>
<gene>
    <name evidence="2" type="ORF">E4665_03230</name>
</gene>
<dbReference type="GO" id="GO:0016757">
    <property type="term" value="F:glycosyltransferase activity"/>
    <property type="evidence" value="ECO:0007669"/>
    <property type="project" value="InterPro"/>
</dbReference>
<protein>
    <submittedName>
        <fullName evidence="2">Glycosyltransferase family 1 protein</fullName>
    </submittedName>
</protein>
<feature type="domain" description="Glycosyl transferase family 1" evidence="1">
    <location>
        <begin position="219"/>
        <end position="382"/>
    </location>
</feature>
<organism evidence="2 3">
    <name type="scientific">Sporolactobacillus shoreae</name>
    <dbReference type="NCBI Taxonomy" id="1465501"/>
    <lineage>
        <taxon>Bacteria</taxon>
        <taxon>Bacillati</taxon>
        <taxon>Bacillota</taxon>
        <taxon>Bacilli</taxon>
        <taxon>Bacillales</taxon>
        <taxon>Sporolactobacillaceae</taxon>
        <taxon>Sporolactobacillus</taxon>
    </lineage>
</organism>
<name>A0A4Z0GST3_9BACL</name>
<dbReference type="SUPFAM" id="SSF53756">
    <property type="entry name" value="UDP-Glycosyltransferase/glycogen phosphorylase"/>
    <property type="match status" value="1"/>
</dbReference>
<dbReference type="CDD" id="cd03801">
    <property type="entry name" value="GT4_PimA-like"/>
    <property type="match status" value="1"/>
</dbReference>
<keyword evidence="3" id="KW-1185">Reference proteome</keyword>
<dbReference type="Gene3D" id="3.40.50.2000">
    <property type="entry name" value="Glycogen Phosphorylase B"/>
    <property type="match status" value="2"/>
</dbReference>
<evidence type="ECO:0000259" key="1">
    <source>
        <dbReference type="Pfam" id="PF00534"/>
    </source>
</evidence>
<dbReference type="InterPro" id="IPR050194">
    <property type="entry name" value="Glycosyltransferase_grp1"/>
</dbReference>
<reference evidence="2 3" key="1">
    <citation type="journal article" date="2015" name="Int. J. Syst. Evol. Microbiol.">
        <title>Sporolactobacillus shoreae sp. nov. and Sporolactobacillus spathodeae sp. nov., two spore-forming lactic acid bacteria isolated from tree barks in Thailand.</title>
        <authorList>
            <person name="Thamacharoensuk T."/>
            <person name="Kitahara M."/>
            <person name="Ohkuma M."/>
            <person name="Thongchul N."/>
            <person name="Tanasupawat S."/>
        </authorList>
    </citation>
    <scope>NUCLEOTIDE SEQUENCE [LARGE SCALE GENOMIC DNA]</scope>
    <source>
        <strain evidence="2 3">BK92</strain>
    </source>
</reference>
<dbReference type="OrthoDB" id="139410at2"/>
<dbReference type="RefSeq" id="WP_135347371.1">
    <property type="nucleotide sequence ID" value="NZ_SRJD01000002.1"/>
</dbReference>
<sequence>MKVAIVTAGTLPVPAVKGGAVEALVENLAKENEKYRQFELVIISIFDHEAEKVARKKYPHTRFVFIRPGALVEALDKATYFLANRLLKKRGAASYRNLFRRLYVLHQTTRILAKETFDKVVLENSATLFRTLKGKHNYKKYEGNYYFHIHNAVTGSYGCANIIKGCKTLAVSDYINRTLPDFMHAIPEQNLRVVPNAVDTERFSKNESVALSQNKDMRLREKYHIQRDEKVILFTGRLTQEKGVKELLLAFRQAKLPKTKLVIAGAVFFGSGIASDFESELREIAEPMNESIIFTGFISYDQMPEIYRMADLAVIPSMWNDPAPLTVIEAMASGLPLITTLSGGIPEYVKADCAFLFPRDERIIVNLTWAMRELVMNDERRLLMSKVSRARSKKMNLDRYYATFIKEISS</sequence>
<dbReference type="PANTHER" id="PTHR45947:SF3">
    <property type="entry name" value="SULFOQUINOVOSYL TRANSFERASE SQD2"/>
    <property type="match status" value="1"/>
</dbReference>
<evidence type="ECO:0000313" key="3">
    <source>
        <dbReference type="Proteomes" id="UP000298347"/>
    </source>
</evidence>
<dbReference type="Pfam" id="PF00534">
    <property type="entry name" value="Glycos_transf_1"/>
    <property type="match status" value="1"/>
</dbReference>
<accession>A0A4Z0GST3</accession>
<dbReference type="EMBL" id="SRJD01000002">
    <property type="protein sequence ID" value="TGA99976.1"/>
    <property type="molecule type" value="Genomic_DNA"/>
</dbReference>
<dbReference type="AlphaFoldDB" id="A0A4Z0GST3"/>
<dbReference type="InterPro" id="IPR001296">
    <property type="entry name" value="Glyco_trans_1"/>
</dbReference>
<proteinExistence type="predicted"/>
<dbReference type="PANTHER" id="PTHR45947">
    <property type="entry name" value="SULFOQUINOVOSYL TRANSFERASE SQD2"/>
    <property type="match status" value="1"/>
</dbReference>
<dbReference type="Proteomes" id="UP000298347">
    <property type="component" value="Unassembled WGS sequence"/>
</dbReference>
<evidence type="ECO:0000313" key="2">
    <source>
        <dbReference type="EMBL" id="TGA99976.1"/>
    </source>
</evidence>